<sequence>MISGKSPLELFEMMAENMIAQAVEESNKYAGQKSNHDFCLKIDEFKQLLCVIFYSGYHILPREKMYWENATNTGTTLVSQAMSRKRYFDIKKYLHFNDNTAIDSDPYYKVHPIYILLNEALQQFGVFAEHLSIDERMLRYFGRHGCKMYMKGKPVKFGYKLRILSSFDGYPFYIIPYQGSQKENGS</sequence>
<dbReference type="PANTHER" id="PTHR47055">
    <property type="entry name" value="DDE_TNP_1_7 DOMAIN-CONTAINING PROTEIN"/>
    <property type="match status" value="1"/>
</dbReference>
<evidence type="ECO:0000313" key="2">
    <source>
        <dbReference type="EMBL" id="GBN16856.1"/>
    </source>
</evidence>
<dbReference type="Pfam" id="PF13843">
    <property type="entry name" value="DDE_Tnp_1_7"/>
    <property type="match status" value="1"/>
</dbReference>
<dbReference type="InterPro" id="IPR029526">
    <property type="entry name" value="PGBD"/>
</dbReference>
<proteinExistence type="predicted"/>
<gene>
    <name evidence="2" type="primary">PGBD3_53</name>
    <name evidence="2" type="ORF">AVEN_260487_1</name>
</gene>
<keyword evidence="3" id="KW-1185">Reference proteome</keyword>
<name>A0A4Y2LTJ5_ARAVE</name>
<reference evidence="2 3" key="1">
    <citation type="journal article" date="2019" name="Sci. Rep.">
        <title>Orb-weaving spider Araneus ventricosus genome elucidates the spidroin gene catalogue.</title>
        <authorList>
            <person name="Kono N."/>
            <person name="Nakamura H."/>
            <person name="Ohtoshi R."/>
            <person name="Moran D.A.P."/>
            <person name="Shinohara A."/>
            <person name="Yoshida Y."/>
            <person name="Fujiwara M."/>
            <person name="Mori M."/>
            <person name="Tomita M."/>
            <person name="Arakawa K."/>
        </authorList>
    </citation>
    <scope>NUCLEOTIDE SEQUENCE [LARGE SCALE GENOMIC DNA]</scope>
</reference>
<dbReference type="EMBL" id="BGPR01006193">
    <property type="protein sequence ID" value="GBN16856.1"/>
    <property type="molecule type" value="Genomic_DNA"/>
</dbReference>
<dbReference type="PANTHER" id="PTHR47055:SF3">
    <property type="entry name" value="PHORBOL-ESTER_DAG-TYPE DOMAIN-CONTAINING PROTEIN"/>
    <property type="match status" value="1"/>
</dbReference>
<feature type="domain" description="PiggyBac transposable element-derived protein" evidence="1">
    <location>
        <begin position="6"/>
        <end position="183"/>
    </location>
</feature>
<evidence type="ECO:0000259" key="1">
    <source>
        <dbReference type="Pfam" id="PF13843"/>
    </source>
</evidence>
<accession>A0A4Y2LTJ5</accession>
<dbReference type="OrthoDB" id="6428043at2759"/>
<evidence type="ECO:0000313" key="3">
    <source>
        <dbReference type="Proteomes" id="UP000499080"/>
    </source>
</evidence>
<organism evidence="2 3">
    <name type="scientific">Araneus ventricosus</name>
    <name type="common">Orbweaver spider</name>
    <name type="synonym">Epeira ventricosa</name>
    <dbReference type="NCBI Taxonomy" id="182803"/>
    <lineage>
        <taxon>Eukaryota</taxon>
        <taxon>Metazoa</taxon>
        <taxon>Ecdysozoa</taxon>
        <taxon>Arthropoda</taxon>
        <taxon>Chelicerata</taxon>
        <taxon>Arachnida</taxon>
        <taxon>Araneae</taxon>
        <taxon>Araneomorphae</taxon>
        <taxon>Entelegynae</taxon>
        <taxon>Araneoidea</taxon>
        <taxon>Araneidae</taxon>
        <taxon>Araneus</taxon>
    </lineage>
</organism>
<comment type="caution">
    <text evidence="2">The sequence shown here is derived from an EMBL/GenBank/DDBJ whole genome shotgun (WGS) entry which is preliminary data.</text>
</comment>
<dbReference type="InterPro" id="IPR052638">
    <property type="entry name" value="PiggyBac_TE-derived"/>
</dbReference>
<protein>
    <submittedName>
        <fullName evidence="2">PiggyBac transposable element-derived protein 3</fullName>
    </submittedName>
</protein>
<dbReference type="GO" id="GO:0043565">
    <property type="term" value="F:sequence-specific DNA binding"/>
    <property type="evidence" value="ECO:0007669"/>
    <property type="project" value="TreeGrafter"/>
</dbReference>
<dbReference type="Proteomes" id="UP000499080">
    <property type="component" value="Unassembled WGS sequence"/>
</dbReference>
<dbReference type="AlphaFoldDB" id="A0A4Y2LTJ5"/>